<reference evidence="2 3" key="1">
    <citation type="journal article" date="2018" name="Mol. Ecol.">
        <title>The obligate alkalophilic soda-lake fungus Sodiomyces alkalinus has shifted to a protein diet.</title>
        <authorList>
            <person name="Grum-Grzhimaylo A.A."/>
            <person name="Falkoski D.L."/>
            <person name="van den Heuvel J."/>
            <person name="Valero-Jimenez C.A."/>
            <person name="Min B."/>
            <person name="Choi I.G."/>
            <person name="Lipzen A."/>
            <person name="Daum C.G."/>
            <person name="Aanen D.K."/>
            <person name="Tsang A."/>
            <person name="Henrissat B."/>
            <person name="Bilanenko E.N."/>
            <person name="de Vries R.P."/>
            <person name="van Kan J.A.L."/>
            <person name="Grigoriev I.V."/>
            <person name="Debets A.J.M."/>
        </authorList>
    </citation>
    <scope>NUCLEOTIDE SEQUENCE [LARGE SCALE GENOMIC DNA]</scope>
    <source>
        <strain evidence="2 3">F11</strain>
    </source>
</reference>
<dbReference type="Proteomes" id="UP000272025">
    <property type="component" value="Unassembled WGS sequence"/>
</dbReference>
<dbReference type="GeneID" id="39583101"/>
<gene>
    <name evidence="2" type="ORF">SODALDRAFT_364187</name>
</gene>
<accession>A0A3N2PJH4</accession>
<sequence length="359" mass="37633">MEFKQKHQTREGGDTLIPKRKGRKSPIVHPLERPIPSQQPGGHVKLCELQGGKILGTRAKQQNSQAMIDHRQHGQDRSIDERTLPAMASSTTVPAPPSSSSRPHLSLRGPEPTVSSSSPSVPSLRLHPASPGLDSPASPPSPTLSSSSRSSSNSSHELLPPAPAATTVTTTTTTTTTTSHADGRTTPLWSPDSDAAVNPNLPAPPPYALRDALSSSSSSPSSSPSAAAAGGGGESRPSSRARTHSNEESSSFPPFTSIQSRPSTASSSGKGRTRRGFGLGFGFDLGSKNSRSDVSMGPHMFGDRKLLGVVASEDLAARRRRAQKLKLGLFAGGLCLVVKYENDRHLVAAICWVNGGANK</sequence>
<feature type="compositionally biased region" description="Low complexity" evidence="1">
    <location>
        <begin position="214"/>
        <end position="228"/>
    </location>
</feature>
<evidence type="ECO:0000313" key="2">
    <source>
        <dbReference type="EMBL" id="ROT34682.1"/>
    </source>
</evidence>
<evidence type="ECO:0000256" key="1">
    <source>
        <dbReference type="SAM" id="MobiDB-lite"/>
    </source>
</evidence>
<protein>
    <submittedName>
        <fullName evidence="2">Uncharacterized protein</fullName>
    </submittedName>
</protein>
<feature type="compositionally biased region" description="Low complexity" evidence="1">
    <location>
        <begin position="88"/>
        <end position="123"/>
    </location>
</feature>
<feature type="region of interest" description="Disordered" evidence="1">
    <location>
        <begin position="59"/>
        <end position="273"/>
    </location>
</feature>
<dbReference type="RefSeq" id="XP_028462488.1">
    <property type="nucleotide sequence ID" value="XM_028614623.1"/>
</dbReference>
<feature type="region of interest" description="Disordered" evidence="1">
    <location>
        <begin position="1"/>
        <end position="43"/>
    </location>
</feature>
<dbReference type="EMBL" id="ML119066">
    <property type="protein sequence ID" value="ROT34682.1"/>
    <property type="molecule type" value="Genomic_DNA"/>
</dbReference>
<organism evidence="2 3">
    <name type="scientific">Sodiomyces alkalinus (strain CBS 110278 / VKM F-3762 / F11)</name>
    <name type="common">Alkaliphilic filamentous fungus</name>
    <dbReference type="NCBI Taxonomy" id="1314773"/>
    <lineage>
        <taxon>Eukaryota</taxon>
        <taxon>Fungi</taxon>
        <taxon>Dikarya</taxon>
        <taxon>Ascomycota</taxon>
        <taxon>Pezizomycotina</taxon>
        <taxon>Sordariomycetes</taxon>
        <taxon>Hypocreomycetidae</taxon>
        <taxon>Glomerellales</taxon>
        <taxon>Plectosphaerellaceae</taxon>
        <taxon>Sodiomyces</taxon>
    </lineage>
</organism>
<keyword evidence="3" id="KW-1185">Reference proteome</keyword>
<dbReference type="AlphaFoldDB" id="A0A3N2PJH4"/>
<feature type="compositionally biased region" description="Polar residues" evidence="1">
    <location>
        <begin position="248"/>
        <end position="268"/>
    </location>
</feature>
<feature type="compositionally biased region" description="Basic and acidic residues" evidence="1">
    <location>
        <begin position="68"/>
        <end position="83"/>
    </location>
</feature>
<evidence type="ECO:0000313" key="3">
    <source>
        <dbReference type="Proteomes" id="UP000272025"/>
    </source>
</evidence>
<name>A0A3N2PJH4_SODAK</name>
<dbReference type="STRING" id="1314773.A0A3N2PJH4"/>
<feature type="compositionally biased region" description="Low complexity" evidence="1">
    <location>
        <begin position="166"/>
        <end position="178"/>
    </location>
</feature>
<feature type="compositionally biased region" description="Basic and acidic residues" evidence="1">
    <location>
        <begin position="1"/>
        <end position="13"/>
    </location>
</feature>
<proteinExistence type="predicted"/>
<feature type="compositionally biased region" description="Low complexity" evidence="1">
    <location>
        <begin position="143"/>
        <end position="159"/>
    </location>
</feature>